<comment type="caution">
    <text evidence="2">The sequence shown here is derived from an EMBL/GenBank/DDBJ whole genome shotgun (WGS) entry which is preliminary data.</text>
</comment>
<evidence type="ECO:0000313" key="1">
    <source>
        <dbReference type="EMBL" id="MBC2645573.1"/>
    </source>
</evidence>
<sequence>MTFPVPTVAESTDRQLRDIQHALPDENVDTSSDSDYAVRANAVSGVADGLYAYQGWIIRQIFPDTAEKEYLEFTRCRTGWTGHQCE</sequence>
<reference evidence="2" key="2">
    <citation type="submission" date="2020-09" db="EMBL/GenBank/DDBJ databases">
        <title>Characterization of IncC plasmids in Enterobacterales of food-producing animals originating from China.</title>
        <authorList>
            <person name="Zhang Y."/>
            <person name="Lei C.-W."/>
        </authorList>
    </citation>
    <scope>NUCLEOTIDE SEQUENCE</scope>
    <source>
        <strain evidence="2">CC1</strain>
    </source>
</reference>
<dbReference type="Proteomes" id="UP000586346">
    <property type="component" value="Unassembled WGS sequence"/>
</dbReference>
<protein>
    <recommendedName>
        <fullName evidence="5">Phage tail protein</fullName>
    </recommendedName>
</protein>
<evidence type="ECO:0000313" key="3">
    <source>
        <dbReference type="Proteomes" id="UP000586346"/>
    </source>
</evidence>
<gene>
    <name evidence="1" type="ORF">H6P72_02855</name>
    <name evidence="2" type="ORF">ID160_02990</name>
</gene>
<dbReference type="EMBL" id="JACLAH010000001">
    <property type="protein sequence ID" value="MBC2645573.1"/>
    <property type="molecule type" value="Genomic_DNA"/>
</dbReference>
<dbReference type="RefSeq" id="WP_049269854.1">
    <property type="nucleotide sequence ID" value="NZ_CBDITX010000013.1"/>
</dbReference>
<dbReference type="EMBL" id="JACXSK010000001">
    <property type="protein sequence ID" value="MBD3121638.1"/>
    <property type="molecule type" value="Genomic_DNA"/>
</dbReference>
<name>A0A7X1BAU0_CITBR</name>
<keyword evidence="3" id="KW-1185">Reference proteome</keyword>
<evidence type="ECO:0008006" key="5">
    <source>
        <dbReference type="Google" id="ProtNLM"/>
    </source>
</evidence>
<proteinExistence type="predicted"/>
<accession>A0A7X1BAU0</accession>
<evidence type="ECO:0000313" key="4">
    <source>
        <dbReference type="Proteomes" id="UP000605024"/>
    </source>
</evidence>
<dbReference type="Proteomes" id="UP000605024">
    <property type="component" value="Unassembled WGS sequence"/>
</dbReference>
<dbReference type="AlphaFoldDB" id="A0A7X1BAU0"/>
<reference evidence="1 3" key="1">
    <citation type="submission" date="2020-08" db="EMBL/GenBank/DDBJ databases">
        <title>Emergence and comparative genomics analysis of Citrobacter in Fennec fox imported from North Africa to China.</title>
        <authorList>
            <person name="Zheng B."/>
        </authorList>
    </citation>
    <scope>NUCLEOTIDE SEQUENCE [LARGE SCALE GENOMIC DNA]</scope>
    <source>
        <strain evidence="1 3">FF371</strain>
    </source>
</reference>
<evidence type="ECO:0000313" key="2">
    <source>
        <dbReference type="EMBL" id="MBD3121638.1"/>
    </source>
</evidence>
<organism evidence="2 4">
    <name type="scientific">Citrobacter braakii</name>
    <dbReference type="NCBI Taxonomy" id="57706"/>
    <lineage>
        <taxon>Bacteria</taxon>
        <taxon>Pseudomonadati</taxon>
        <taxon>Pseudomonadota</taxon>
        <taxon>Gammaproteobacteria</taxon>
        <taxon>Enterobacterales</taxon>
        <taxon>Enterobacteriaceae</taxon>
        <taxon>Citrobacter</taxon>
        <taxon>Citrobacter freundii complex</taxon>
    </lineage>
</organism>